<feature type="region of interest" description="Disordered" evidence="1">
    <location>
        <begin position="134"/>
        <end position="247"/>
    </location>
</feature>
<dbReference type="AlphaFoldDB" id="A0A9W8WCJ7"/>
<keyword evidence="3" id="KW-1185">Reference proteome</keyword>
<feature type="compositionally biased region" description="Low complexity" evidence="1">
    <location>
        <begin position="136"/>
        <end position="154"/>
    </location>
</feature>
<feature type="compositionally biased region" description="Basic and acidic residues" evidence="1">
    <location>
        <begin position="160"/>
        <end position="170"/>
    </location>
</feature>
<evidence type="ECO:0000313" key="3">
    <source>
        <dbReference type="Proteomes" id="UP001140502"/>
    </source>
</evidence>
<dbReference type="Proteomes" id="UP001140502">
    <property type="component" value="Unassembled WGS sequence"/>
</dbReference>
<organism evidence="2 3">
    <name type="scientific">Fusarium piperis</name>
    <dbReference type="NCBI Taxonomy" id="1435070"/>
    <lineage>
        <taxon>Eukaryota</taxon>
        <taxon>Fungi</taxon>
        <taxon>Dikarya</taxon>
        <taxon>Ascomycota</taxon>
        <taxon>Pezizomycotina</taxon>
        <taxon>Sordariomycetes</taxon>
        <taxon>Hypocreomycetidae</taxon>
        <taxon>Hypocreales</taxon>
        <taxon>Nectriaceae</taxon>
        <taxon>Fusarium</taxon>
        <taxon>Fusarium solani species complex</taxon>
    </lineage>
</organism>
<dbReference type="EMBL" id="JAPEUR010000115">
    <property type="protein sequence ID" value="KAJ4320000.1"/>
    <property type="molecule type" value="Genomic_DNA"/>
</dbReference>
<accession>A0A9W8WCJ7</accession>
<feature type="compositionally biased region" description="Basic residues" evidence="1">
    <location>
        <begin position="171"/>
        <end position="187"/>
    </location>
</feature>
<reference evidence="2" key="1">
    <citation type="submission" date="2022-10" db="EMBL/GenBank/DDBJ databases">
        <title>Tapping the CABI collections for fungal endophytes: first genome assemblies for Collariella, Neodidymelliopsis, Ascochyta clinopodiicola, Didymella pomorum, Didymosphaeria variabile, Neocosmospora piperis and Neocucurbitaria cava.</title>
        <authorList>
            <person name="Hill R."/>
        </authorList>
    </citation>
    <scope>NUCLEOTIDE SEQUENCE</scope>
    <source>
        <strain evidence="2">IMI 366586</strain>
    </source>
</reference>
<feature type="compositionally biased region" description="Basic and acidic residues" evidence="1">
    <location>
        <begin position="211"/>
        <end position="221"/>
    </location>
</feature>
<name>A0A9W8WCJ7_9HYPO</name>
<evidence type="ECO:0000313" key="2">
    <source>
        <dbReference type="EMBL" id="KAJ4320000.1"/>
    </source>
</evidence>
<feature type="compositionally biased region" description="Basic and acidic residues" evidence="1">
    <location>
        <begin position="235"/>
        <end position="247"/>
    </location>
</feature>
<feature type="compositionally biased region" description="Low complexity" evidence="1">
    <location>
        <begin position="188"/>
        <end position="197"/>
    </location>
</feature>
<feature type="compositionally biased region" description="Polar residues" evidence="1">
    <location>
        <begin position="223"/>
        <end position="232"/>
    </location>
</feature>
<comment type="caution">
    <text evidence="2">The sequence shown here is derived from an EMBL/GenBank/DDBJ whole genome shotgun (WGS) entry which is preliminary data.</text>
</comment>
<proteinExistence type="predicted"/>
<protein>
    <submittedName>
        <fullName evidence="2">Uncharacterized protein</fullName>
    </submittedName>
</protein>
<gene>
    <name evidence="2" type="ORF">N0V84_006078</name>
</gene>
<dbReference type="OrthoDB" id="5226911at2759"/>
<sequence length="280" mass="31120">MGNFGATVASLLDTYTECLSLLKRFRSNREETAASETRSALSSSLRSDRARIRRAYSSRLSQNGARFEKGDAVDLKHAPAPARSSLRRIVKKLTTALANVVHALGGHEHQPVDYESLVALSNGSSLEAIRAMSDLSSRVGSTVSSRSRGSVVSRGRQRSGRNDRQREVRSQKHSGGRSKRDKTRSRKSASASRGGMRSTDRHRQQTPGAKRTPEAPGDRNRISIVTRSSVSTKLGEVRRRGSRQGHGDQDVWRTVYLPRSPHAEEVQGRKKWWNPFRSSF</sequence>
<evidence type="ECO:0000256" key="1">
    <source>
        <dbReference type="SAM" id="MobiDB-lite"/>
    </source>
</evidence>